<keyword evidence="4" id="KW-1015">Disulfide bond</keyword>
<comment type="caution">
    <text evidence="7">The sequence shown here is derived from an EMBL/GenBank/DDBJ whole genome shotgun (WGS) entry which is preliminary data.</text>
</comment>
<dbReference type="PROSITE" id="PS50940">
    <property type="entry name" value="CHIT_BIND_II"/>
    <property type="match status" value="2"/>
</dbReference>
<gene>
    <name evidence="7" type="ORF">NQ317_007999</name>
</gene>
<evidence type="ECO:0000259" key="6">
    <source>
        <dbReference type="PROSITE" id="PS50940"/>
    </source>
</evidence>
<accession>A0ABQ9J128</accession>
<keyword evidence="5" id="KW-0325">Glycoprotein</keyword>
<dbReference type="InterPro" id="IPR002557">
    <property type="entry name" value="Chitin-bd_dom"/>
</dbReference>
<evidence type="ECO:0000256" key="5">
    <source>
        <dbReference type="ARBA" id="ARBA00023180"/>
    </source>
</evidence>
<protein>
    <recommendedName>
        <fullName evidence="6">Chitin-binding type-2 domain-containing protein</fullName>
    </recommendedName>
</protein>
<reference evidence="7" key="1">
    <citation type="journal article" date="2023" name="Insect Mol. Biol.">
        <title>Genome sequencing provides insights into the evolution of gene families encoding plant cell wall-degrading enzymes in longhorned beetles.</title>
        <authorList>
            <person name="Shin N.R."/>
            <person name="Okamura Y."/>
            <person name="Kirsch R."/>
            <person name="Pauchet Y."/>
        </authorList>
    </citation>
    <scope>NUCLEOTIDE SEQUENCE</scope>
    <source>
        <strain evidence="7">MMC_N1</strain>
    </source>
</reference>
<evidence type="ECO:0000256" key="3">
    <source>
        <dbReference type="ARBA" id="ARBA00022737"/>
    </source>
</evidence>
<evidence type="ECO:0000313" key="8">
    <source>
        <dbReference type="Proteomes" id="UP001162164"/>
    </source>
</evidence>
<evidence type="ECO:0000313" key="7">
    <source>
        <dbReference type="EMBL" id="KAJ8970743.1"/>
    </source>
</evidence>
<feature type="domain" description="Chitin-binding type-2" evidence="6">
    <location>
        <begin position="39"/>
        <end position="97"/>
    </location>
</feature>
<keyword evidence="2" id="KW-0732">Signal</keyword>
<keyword evidence="8" id="KW-1185">Reference proteome</keyword>
<dbReference type="SMART" id="SM00494">
    <property type="entry name" value="ChtBD2"/>
    <property type="match status" value="2"/>
</dbReference>
<name>A0ABQ9J128_9CUCU</name>
<dbReference type="InterPro" id="IPR051940">
    <property type="entry name" value="Chitin_bind-dev_reg"/>
</dbReference>
<dbReference type="EMBL" id="JAPWTJ010001583">
    <property type="protein sequence ID" value="KAJ8970743.1"/>
    <property type="molecule type" value="Genomic_DNA"/>
</dbReference>
<dbReference type="PANTHER" id="PTHR23301">
    <property type="entry name" value="CHITIN BINDING PERITROPHIN-A"/>
    <property type="match status" value="1"/>
</dbReference>
<feature type="domain" description="Chitin-binding type-2" evidence="6">
    <location>
        <begin position="99"/>
        <end position="156"/>
    </location>
</feature>
<evidence type="ECO:0000256" key="1">
    <source>
        <dbReference type="ARBA" id="ARBA00022669"/>
    </source>
</evidence>
<keyword evidence="1" id="KW-0147">Chitin-binding</keyword>
<sequence>MNKLKEAVSSAVPVFFFRITFVVTAAALVLQYANAYIPDPLCPFPSKTTTYFANPNDCSQFYECYEGRKFTMYCNENLLWNQDKLQCDYQQNVRCARQENPCEDQLDGTYLENPDDCTKFYACEGHKTFDAQCPTGSVWNQQIRICDHITNVTCKK</sequence>
<dbReference type="Pfam" id="PF01607">
    <property type="entry name" value="CBM_14"/>
    <property type="match status" value="2"/>
</dbReference>
<dbReference type="Gene3D" id="2.170.140.10">
    <property type="entry name" value="Chitin binding domain"/>
    <property type="match status" value="2"/>
</dbReference>
<evidence type="ECO:0000256" key="4">
    <source>
        <dbReference type="ARBA" id="ARBA00023157"/>
    </source>
</evidence>
<evidence type="ECO:0000256" key="2">
    <source>
        <dbReference type="ARBA" id="ARBA00022729"/>
    </source>
</evidence>
<dbReference type="InterPro" id="IPR036508">
    <property type="entry name" value="Chitin-bd_dom_sf"/>
</dbReference>
<dbReference type="PANTHER" id="PTHR23301:SF0">
    <property type="entry name" value="CHITIN-BINDING TYPE-2 DOMAIN-CONTAINING PROTEIN-RELATED"/>
    <property type="match status" value="1"/>
</dbReference>
<keyword evidence="3" id="KW-0677">Repeat</keyword>
<proteinExistence type="predicted"/>
<dbReference type="Proteomes" id="UP001162164">
    <property type="component" value="Unassembled WGS sequence"/>
</dbReference>
<dbReference type="SUPFAM" id="SSF57625">
    <property type="entry name" value="Invertebrate chitin-binding proteins"/>
    <property type="match status" value="2"/>
</dbReference>
<organism evidence="7 8">
    <name type="scientific">Molorchus minor</name>
    <dbReference type="NCBI Taxonomy" id="1323400"/>
    <lineage>
        <taxon>Eukaryota</taxon>
        <taxon>Metazoa</taxon>
        <taxon>Ecdysozoa</taxon>
        <taxon>Arthropoda</taxon>
        <taxon>Hexapoda</taxon>
        <taxon>Insecta</taxon>
        <taxon>Pterygota</taxon>
        <taxon>Neoptera</taxon>
        <taxon>Endopterygota</taxon>
        <taxon>Coleoptera</taxon>
        <taxon>Polyphaga</taxon>
        <taxon>Cucujiformia</taxon>
        <taxon>Chrysomeloidea</taxon>
        <taxon>Cerambycidae</taxon>
        <taxon>Lamiinae</taxon>
        <taxon>Monochamini</taxon>
        <taxon>Molorchus</taxon>
    </lineage>
</organism>